<dbReference type="InterPro" id="IPR003331">
    <property type="entry name" value="UDP_GlcNAc_Epimerase_2_dom"/>
</dbReference>
<protein>
    <submittedName>
        <fullName evidence="2">UDP-N-acetylglucosamine 2-epimerase (Hydrolyzing)</fullName>
        <ecNumber evidence="2">3.2.1.183</ecNumber>
    </submittedName>
</protein>
<reference evidence="2 3" key="1">
    <citation type="submission" date="2019-03" db="EMBL/GenBank/DDBJ databases">
        <title>Cohnella endophytica sp. nov., a novel endophytic bacterium isolated from bark of Sonneratia apetala.</title>
        <authorList>
            <person name="Tuo L."/>
        </authorList>
    </citation>
    <scope>NUCLEOTIDE SEQUENCE [LARGE SCALE GENOMIC DNA]</scope>
    <source>
        <strain evidence="2 3">CCTCC AB 208254</strain>
    </source>
</reference>
<dbReference type="RefSeq" id="WP_135151338.1">
    <property type="nucleotide sequence ID" value="NZ_SOMN01000005.1"/>
</dbReference>
<sequence length="387" mass="43252">MRKLCVVTGSRAEYGLLFWLMKEIQDDPELGLQLVVTGMHLSPEFGLTYRQIEQDGLQIDAKVEMLLSSDTPVGLTKSMGLGLIGFADVFERLRPDTVVLLGDRYEIMVAAQAAMIARIPIAHLHGGESTEGVMDEAIRHSISKMAHLHFTATEKYRQRVIQLGEQPDKVFNVGAVGLDNVHRLTLLNREQLEQSLSFELGIRCFLVTYHPLTLSRQSPAEYMEMLLRALDHFKDAKIIFTKSNADTDGRIISRMIDEYVNENRERAVSFVSLGQLKYLSLLKYVDAVIGNSSSGIIEVPMFRKPTVNIGQRQKGRVKGSSVIDCGDTCQEIIESVQLALSPEFQAKLPDCKSLYGEGNSAPVIKEILKTVPLEGILFKTFYEAKIT</sequence>
<organism evidence="2 3">
    <name type="scientific">Cohnella luojiensis</name>
    <dbReference type="NCBI Taxonomy" id="652876"/>
    <lineage>
        <taxon>Bacteria</taxon>
        <taxon>Bacillati</taxon>
        <taxon>Bacillota</taxon>
        <taxon>Bacilli</taxon>
        <taxon>Bacillales</taxon>
        <taxon>Paenibacillaceae</taxon>
        <taxon>Cohnella</taxon>
    </lineage>
</organism>
<dbReference type="Proteomes" id="UP000297900">
    <property type="component" value="Unassembled WGS sequence"/>
</dbReference>
<keyword evidence="2" id="KW-0326">Glycosidase</keyword>
<dbReference type="PANTHER" id="PTHR43174:SF3">
    <property type="entry name" value="UDP-N-ACETYLGLUCOSAMINE 2-EPIMERASE"/>
    <property type="match status" value="1"/>
</dbReference>
<evidence type="ECO:0000259" key="1">
    <source>
        <dbReference type="Pfam" id="PF02350"/>
    </source>
</evidence>
<dbReference type="GO" id="GO:0004553">
    <property type="term" value="F:hydrolase activity, hydrolyzing O-glycosyl compounds"/>
    <property type="evidence" value="ECO:0007669"/>
    <property type="project" value="InterPro"/>
</dbReference>
<dbReference type="PANTHER" id="PTHR43174">
    <property type="entry name" value="UDP-N-ACETYLGLUCOSAMINE 2-EPIMERASE"/>
    <property type="match status" value="1"/>
</dbReference>
<dbReference type="InterPro" id="IPR029767">
    <property type="entry name" value="WecB-like"/>
</dbReference>
<dbReference type="Gene3D" id="3.40.50.2000">
    <property type="entry name" value="Glycogen Phosphorylase B"/>
    <property type="match status" value="2"/>
</dbReference>
<dbReference type="NCBIfam" id="TIGR03568">
    <property type="entry name" value="NeuC_NnaA"/>
    <property type="match status" value="1"/>
</dbReference>
<dbReference type="OrthoDB" id="9803238at2"/>
<comment type="caution">
    <text evidence="2">The sequence shown here is derived from an EMBL/GenBank/DDBJ whole genome shotgun (WGS) entry which is preliminary data.</text>
</comment>
<feature type="domain" description="UDP-N-acetylglucosamine 2-epimerase" evidence="1">
    <location>
        <begin position="22"/>
        <end position="369"/>
    </location>
</feature>
<dbReference type="CDD" id="cd03786">
    <property type="entry name" value="GTB_UDP-GlcNAc_2-Epimerase"/>
    <property type="match status" value="1"/>
</dbReference>
<gene>
    <name evidence="2" type="primary">neuC</name>
    <name evidence="2" type="ORF">E2980_06535</name>
</gene>
<dbReference type="EMBL" id="SOMN01000005">
    <property type="protein sequence ID" value="TFE29039.1"/>
    <property type="molecule type" value="Genomic_DNA"/>
</dbReference>
<evidence type="ECO:0000313" key="3">
    <source>
        <dbReference type="Proteomes" id="UP000297900"/>
    </source>
</evidence>
<dbReference type="AlphaFoldDB" id="A0A4Y8M266"/>
<keyword evidence="2" id="KW-0378">Hydrolase</keyword>
<dbReference type="InterPro" id="IPR020004">
    <property type="entry name" value="UDP-GlcNAc_Epase"/>
</dbReference>
<name>A0A4Y8M266_9BACL</name>
<dbReference type="GO" id="GO:0006047">
    <property type="term" value="P:UDP-N-acetylglucosamine metabolic process"/>
    <property type="evidence" value="ECO:0007669"/>
    <property type="project" value="InterPro"/>
</dbReference>
<dbReference type="SUPFAM" id="SSF53756">
    <property type="entry name" value="UDP-Glycosyltransferase/glycogen phosphorylase"/>
    <property type="match status" value="1"/>
</dbReference>
<keyword evidence="3" id="KW-1185">Reference proteome</keyword>
<proteinExistence type="predicted"/>
<evidence type="ECO:0000313" key="2">
    <source>
        <dbReference type="EMBL" id="TFE29039.1"/>
    </source>
</evidence>
<accession>A0A4Y8M266</accession>
<dbReference type="EC" id="3.2.1.183" evidence="2"/>
<dbReference type="Pfam" id="PF02350">
    <property type="entry name" value="Epimerase_2"/>
    <property type="match status" value="1"/>
</dbReference>